<reference evidence="3" key="2">
    <citation type="submission" date="2025-08" db="UniProtKB">
        <authorList>
            <consortium name="RefSeq"/>
        </authorList>
    </citation>
    <scope>IDENTIFICATION</scope>
</reference>
<dbReference type="STRING" id="7574.A0A1S3JRF8"/>
<dbReference type="GeneID" id="106175486"/>
<keyword evidence="2" id="KW-1185">Reference proteome</keyword>
<feature type="chain" id="PRO_5010324462" evidence="1">
    <location>
        <begin position="18"/>
        <end position="193"/>
    </location>
</feature>
<dbReference type="OrthoDB" id="6084362at2759"/>
<evidence type="ECO:0000313" key="3">
    <source>
        <dbReference type="RefSeq" id="XP_013412970.1"/>
    </source>
</evidence>
<dbReference type="PANTHER" id="PTHR10697:SF1">
    <property type="entry name" value="MAMMALIAN EPENDYMIN-RELATED PROTEIN 1"/>
    <property type="match status" value="1"/>
</dbReference>
<dbReference type="KEGG" id="lak:106175486"/>
<feature type="signal peptide" evidence="1">
    <location>
        <begin position="1"/>
        <end position="17"/>
    </location>
</feature>
<proteinExistence type="predicted"/>
<dbReference type="RefSeq" id="XP_013412970.1">
    <property type="nucleotide sequence ID" value="XM_013557516.2"/>
</dbReference>
<keyword evidence="1" id="KW-0732">Signal</keyword>
<protein>
    <submittedName>
        <fullName evidence="3">Mammalian ependymin-related protein 1</fullName>
    </submittedName>
</protein>
<accession>A0A1S3JRF8</accession>
<dbReference type="GO" id="GO:0005509">
    <property type="term" value="F:calcium ion binding"/>
    <property type="evidence" value="ECO:0007669"/>
    <property type="project" value="InterPro"/>
</dbReference>
<dbReference type="Proteomes" id="UP000085678">
    <property type="component" value="Unplaced"/>
</dbReference>
<reference evidence="3" key="1">
    <citation type="journal article" date="2015" name="Nat. Commun.">
        <title>The Lingula genome provides insights into brachiopod evolution and the origin of phosphate biomineralization.</title>
        <authorList>
            <person name="Luo Y.J."/>
            <person name="Takeuchi T."/>
            <person name="Koyanagi R."/>
            <person name="Yamada L."/>
            <person name="Kanda M."/>
            <person name="Khalturina M."/>
            <person name="Fujie M."/>
            <person name="Yamasaki S.I."/>
            <person name="Endo K."/>
            <person name="Satoh N."/>
        </authorList>
    </citation>
    <scope>NUCLEOTIDE SEQUENCE</scope>
</reference>
<dbReference type="GO" id="GO:0005764">
    <property type="term" value="C:lysosome"/>
    <property type="evidence" value="ECO:0007669"/>
    <property type="project" value="TreeGrafter"/>
</dbReference>
<dbReference type="PANTHER" id="PTHR10697">
    <property type="entry name" value="MAMMALIAN EPENDYMIN-RELATED PROTEIN 1"/>
    <property type="match status" value="1"/>
</dbReference>
<dbReference type="Pfam" id="PF00811">
    <property type="entry name" value="Ependymin"/>
    <property type="match status" value="1"/>
</dbReference>
<evidence type="ECO:0000256" key="1">
    <source>
        <dbReference type="SAM" id="SignalP"/>
    </source>
</evidence>
<sequence length="193" mass="21849">MYLVLMVGLVLVGATLGQAPIPCKSPPQWSANRLRYDFVEKVVRKERYHHDAVYMRTRKTEEIDEAESKEFYEIFRFYAQRKQYIINLKTKVCNTTTLTHDFPVYEVSPGDRFLGEYVIGSTAAPDQGVTIQEWGGVTTQGTRFAGAWTLSDCILVKHGYFSNITGPLEESSYFDVTLGLDPDVFIQPANCVG</sequence>
<name>A0A1S3JRF8_LINAN</name>
<dbReference type="GO" id="GO:0005576">
    <property type="term" value="C:extracellular region"/>
    <property type="evidence" value="ECO:0007669"/>
    <property type="project" value="InterPro"/>
</dbReference>
<organism evidence="2 3">
    <name type="scientific">Lingula anatina</name>
    <name type="common">Brachiopod</name>
    <name type="synonym">Lingula unguis</name>
    <dbReference type="NCBI Taxonomy" id="7574"/>
    <lineage>
        <taxon>Eukaryota</taxon>
        <taxon>Metazoa</taxon>
        <taxon>Spiralia</taxon>
        <taxon>Lophotrochozoa</taxon>
        <taxon>Brachiopoda</taxon>
        <taxon>Linguliformea</taxon>
        <taxon>Lingulata</taxon>
        <taxon>Lingulida</taxon>
        <taxon>Linguloidea</taxon>
        <taxon>Lingulidae</taxon>
        <taxon>Lingula</taxon>
    </lineage>
</organism>
<dbReference type="AlphaFoldDB" id="A0A1S3JRF8"/>
<gene>
    <name evidence="3" type="primary">LOC106175486</name>
</gene>
<dbReference type="InParanoid" id="A0A1S3JRF8"/>
<dbReference type="GO" id="GO:0007160">
    <property type="term" value="P:cell-matrix adhesion"/>
    <property type="evidence" value="ECO:0007669"/>
    <property type="project" value="InterPro"/>
</dbReference>
<dbReference type="InterPro" id="IPR001299">
    <property type="entry name" value="Ependymin"/>
</dbReference>
<evidence type="ECO:0000313" key="2">
    <source>
        <dbReference type="Proteomes" id="UP000085678"/>
    </source>
</evidence>